<gene>
    <name evidence="2" type="ORF">GCM10009726_33000</name>
</gene>
<name>A0ABP5JA76_9ACTN</name>
<evidence type="ECO:0000313" key="3">
    <source>
        <dbReference type="Proteomes" id="UP001501161"/>
    </source>
</evidence>
<reference evidence="3" key="1">
    <citation type="journal article" date="2019" name="Int. J. Syst. Evol. Microbiol.">
        <title>The Global Catalogue of Microorganisms (GCM) 10K type strain sequencing project: providing services to taxonomists for standard genome sequencing and annotation.</title>
        <authorList>
            <consortium name="The Broad Institute Genomics Platform"/>
            <consortium name="The Broad Institute Genome Sequencing Center for Infectious Disease"/>
            <person name="Wu L."/>
            <person name="Ma J."/>
        </authorList>
    </citation>
    <scope>NUCLEOTIDE SEQUENCE [LARGE SCALE GENOMIC DNA]</scope>
    <source>
        <strain evidence="3">JCM 13813</strain>
    </source>
</reference>
<keyword evidence="3" id="KW-1185">Reference proteome</keyword>
<evidence type="ECO:0000313" key="2">
    <source>
        <dbReference type="EMBL" id="GAA2114641.1"/>
    </source>
</evidence>
<protein>
    <submittedName>
        <fullName evidence="2">Uncharacterized protein</fullName>
    </submittedName>
</protein>
<feature type="region of interest" description="Disordered" evidence="1">
    <location>
        <begin position="20"/>
        <end position="59"/>
    </location>
</feature>
<dbReference type="Proteomes" id="UP001501161">
    <property type="component" value="Unassembled WGS sequence"/>
</dbReference>
<proteinExistence type="predicted"/>
<comment type="caution">
    <text evidence="2">The sequence shown here is derived from an EMBL/GenBank/DDBJ whole genome shotgun (WGS) entry which is preliminary data.</text>
</comment>
<sequence>MDIHRLMEAAELDTLEDVPAHTRPEGDATVDSSAAEMIGNDEHRAIRPPTGPGHHRRPIDLWTSCTERRMWTVRGLKSGEQRGF</sequence>
<organism evidence="2 3">
    <name type="scientific">Nocardioides furvisabuli</name>
    <dbReference type="NCBI Taxonomy" id="375542"/>
    <lineage>
        <taxon>Bacteria</taxon>
        <taxon>Bacillati</taxon>
        <taxon>Actinomycetota</taxon>
        <taxon>Actinomycetes</taxon>
        <taxon>Propionibacteriales</taxon>
        <taxon>Nocardioidaceae</taxon>
        <taxon>Nocardioides</taxon>
    </lineage>
</organism>
<accession>A0ABP5JA76</accession>
<dbReference type="EMBL" id="BAAAMQ010000015">
    <property type="protein sequence ID" value="GAA2114641.1"/>
    <property type="molecule type" value="Genomic_DNA"/>
</dbReference>
<evidence type="ECO:0000256" key="1">
    <source>
        <dbReference type="SAM" id="MobiDB-lite"/>
    </source>
</evidence>